<evidence type="ECO:0000313" key="2">
    <source>
        <dbReference type="Proteomes" id="UP000800096"/>
    </source>
</evidence>
<accession>A0A6A5R0L4</accession>
<dbReference type="Proteomes" id="UP000800096">
    <property type="component" value="Unassembled WGS sequence"/>
</dbReference>
<dbReference type="AlphaFoldDB" id="A0A6A5R0L4"/>
<sequence>MSRLLLTTNDLVRCKRATTALTKICREACRLGSTSINQFLRRRLFTTRETSMCQANQFLHACDIDAEPLQRYCGGGYHPAKLGDVLSHGRYRILHKLGWGRYSTRYPMFTCS</sequence>
<name>A0A6A5R0L4_AMPQU</name>
<protein>
    <submittedName>
        <fullName evidence="1">Uncharacterized protein</fullName>
    </submittedName>
</protein>
<dbReference type="OrthoDB" id="5979581at2759"/>
<proteinExistence type="predicted"/>
<evidence type="ECO:0000313" key="1">
    <source>
        <dbReference type="EMBL" id="KAF1921605.1"/>
    </source>
</evidence>
<keyword evidence="2" id="KW-1185">Reference proteome</keyword>
<organism evidence="1 2">
    <name type="scientific">Ampelomyces quisqualis</name>
    <name type="common">Powdery mildew agent</name>
    <dbReference type="NCBI Taxonomy" id="50730"/>
    <lineage>
        <taxon>Eukaryota</taxon>
        <taxon>Fungi</taxon>
        <taxon>Dikarya</taxon>
        <taxon>Ascomycota</taxon>
        <taxon>Pezizomycotina</taxon>
        <taxon>Dothideomycetes</taxon>
        <taxon>Pleosporomycetidae</taxon>
        <taxon>Pleosporales</taxon>
        <taxon>Pleosporineae</taxon>
        <taxon>Phaeosphaeriaceae</taxon>
        <taxon>Ampelomyces</taxon>
    </lineage>
</organism>
<dbReference type="EMBL" id="ML979132">
    <property type="protein sequence ID" value="KAF1921605.1"/>
    <property type="molecule type" value="Genomic_DNA"/>
</dbReference>
<gene>
    <name evidence="1" type="ORF">BDU57DRAFT_55204</name>
</gene>
<reference evidence="1" key="1">
    <citation type="journal article" date="2020" name="Stud. Mycol.">
        <title>101 Dothideomycetes genomes: a test case for predicting lifestyles and emergence of pathogens.</title>
        <authorList>
            <person name="Haridas S."/>
            <person name="Albert R."/>
            <person name="Binder M."/>
            <person name="Bloem J."/>
            <person name="Labutti K."/>
            <person name="Salamov A."/>
            <person name="Andreopoulos B."/>
            <person name="Baker S."/>
            <person name="Barry K."/>
            <person name="Bills G."/>
            <person name="Bluhm B."/>
            <person name="Cannon C."/>
            <person name="Castanera R."/>
            <person name="Culley D."/>
            <person name="Daum C."/>
            <person name="Ezra D."/>
            <person name="Gonzalez J."/>
            <person name="Henrissat B."/>
            <person name="Kuo A."/>
            <person name="Liang C."/>
            <person name="Lipzen A."/>
            <person name="Lutzoni F."/>
            <person name="Magnuson J."/>
            <person name="Mondo S."/>
            <person name="Nolan M."/>
            <person name="Ohm R."/>
            <person name="Pangilinan J."/>
            <person name="Park H.-J."/>
            <person name="Ramirez L."/>
            <person name="Alfaro M."/>
            <person name="Sun H."/>
            <person name="Tritt A."/>
            <person name="Yoshinaga Y."/>
            <person name="Zwiers L.-H."/>
            <person name="Turgeon B."/>
            <person name="Goodwin S."/>
            <person name="Spatafora J."/>
            <person name="Crous P."/>
            <person name="Grigoriev I."/>
        </authorList>
    </citation>
    <scope>NUCLEOTIDE SEQUENCE</scope>
    <source>
        <strain evidence="1">HMLAC05119</strain>
    </source>
</reference>
<dbReference type="Gene3D" id="3.30.200.20">
    <property type="entry name" value="Phosphorylase Kinase, domain 1"/>
    <property type="match status" value="1"/>
</dbReference>